<gene>
    <name evidence="1" type="ORF">Pan97_16280</name>
</gene>
<evidence type="ECO:0000313" key="2">
    <source>
        <dbReference type="Proteomes" id="UP000318626"/>
    </source>
</evidence>
<evidence type="ECO:0000313" key="1">
    <source>
        <dbReference type="EMBL" id="QDU74616.1"/>
    </source>
</evidence>
<accession>A0A518C5W2</accession>
<dbReference type="Proteomes" id="UP000318626">
    <property type="component" value="Chromosome"/>
</dbReference>
<dbReference type="AlphaFoldDB" id="A0A518C5W2"/>
<name>A0A518C5W2_9BACT</name>
<protein>
    <submittedName>
        <fullName evidence="1">Uncharacterized protein</fullName>
    </submittedName>
</protein>
<proteinExistence type="predicted"/>
<sequence length="68" mass="7243">MAEITTTELQIATARVPIGGQERTRKEVCSPLIAGQTVGYVACDLAIGGFRHNKLIPLPIHACSTLLP</sequence>
<organism evidence="1 2">
    <name type="scientific">Bremerella volcania</name>
    <dbReference type="NCBI Taxonomy" id="2527984"/>
    <lineage>
        <taxon>Bacteria</taxon>
        <taxon>Pseudomonadati</taxon>
        <taxon>Planctomycetota</taxon>
        <taxon>Planctomycetia</taxon>
        <taxon>Pirellulales</taxon>
        <taxon>Pirellulaceae</taxon>
        <taxon>Bremerella</taxon>
    </lineage>
</organism>
<reference evidence="2" key="1">
    <citation type="submission" date="2019-02" db="EMBL/GenBank/DDBJ databases">
        <title>Deep-cultivation of Planctomycetes and their phenomic and genomic characterization uncovers novel biology.</title>
        <authorList>
            <person name="Wiegand S."/>
            <person name="Jogler M."/>
            <person name="Boedeker C."/>
            <person name="Pinto D."/>
            <person name="Vollmers J."/>
            <person name="Rivas-Marin E."/>
            <person name="Kohn T."/>
            <person name="Peeters S.H."/>
            <person name="Heuer A."/>
            <person name="Rast P."/>
            <person name="Oberbeckmann S."/>
            <person name="Bunk B."/>
            <person name="Jeske O."/>
            <person name="Meyerdierks A."/>
            <person name="Storesund J.E."/>
            <person name="Kallscheuer N."/>
            <person name="Luecker S."/>
            <person name="Lage O.M."/>
            <person name="Pohl T."/>
            <person name="Merkel B.J."/>
            <person name="Hornburger P."/>
            <person name="Mueller R.-W."/>
            <person name="Bruemmer F."/>
            <person name="Labrenz M."/>
            <person name="Spormann A.M."/>
            <person name="Op den Camp H."/>
            <person name="Overmann J."/>
            <person name="Amann R."/>
            <person name="Jetten M.S.M."/>
            <person name="Mascher T."/>
            <person name="Medema M.H."/>
            <person name="Devos D.P."/>
            <person name="Kaster A.-K."/>
            <person name="Ovreas L."/>
            <person name="Rohde M."/>
            <person name="Galperin M.Y."/>
            <person name="Jogler C."/>
        </authorList>
    </citation>
    <scope>NUCLEOTIDE SEQUENCE [LARGE SCALE GENOMIC DNA]</scope>
    <source>
        <strain evidence="2">Pan97</strain>
    </source>
</reference>
<dbReference type="EMBL" id="CP036289">
    <property type="protein sequence ID" value="QDU74616.1"/>
    <property type="molecule type" value="Genomic_DNA"/>
</dbReference>
<keyword evidence="2" id="KW-1185">Reference proteome</keyword>
<dbReference type="KEGG" id="bvo:Pan97_16280"/>